<sequence length="118" mass="12784">MPRRPFQRRAQDDGVVRITTARTAPGEELDGRQRRYIIAMTVRTLCFVGAFLVGPGWLRWVLVAGAVFLPWFAVVAANVTSQESDGFDLEEVDAQALPSPGERRGLGPSDGSTEGPAA</sequence>
<name>A0ABU3PT64_9ACTN</name>
<comment type="caution">
    <text evidence="3">The sequence shown here is derived from an EMBL/GenBank/DDBJ whole genome shotgun (WGS) entry which is preliminary data.</text>
</comment>
<dbReference type="Proteomes" id="UP001268542">
    <property type="component" value="Unassembled WGS sequence"/>
</dbReference>
<feature type="transmembrane region" description="Helical" evidence="2">
    <location>
        <begin position="36"/>
        <end position="54"/>
    </location>
</feature>
<keyword evidence="4" id="KW-1185">Reference proteome</keyword>
<gene>
    <name evidence="3" type="ORF">RDV89_05040</name>
</gene>
<dbReference type="EMBL" id="JAVYII010000002">
    <property type="protein sequence ID" value="MDT9592420.1"/>
    <property type="molecule type" value="Genomic_DNA"/>
</dbReference>
<feature type="region of interest" description="Disordered" evidence="1">
    <location>
        <begin position="84"/>
        <end position="118"/>
    </location>
</feature>
<keyword evidence="2" id="KW-0812">Transmembrane</keyword>
<evidence type="ECO:0000313" key="4">
    <source>
        <dbReference type="Proteomes" id="UP001268542"/>
    </source>
</evidence>
<dbReference type="RefSeq" id="WP_315731851.1">
    <property type="nucleotide sequence ID" value="NZ_JAVYII010000002.1"/>
</dbReference>
<dbReference type="Pfam" id="PF11298">
    <property type="entry name" value="DUF3099"/>
    <property type="match status" value="1"/>
</dbReference>
<keyword evidence="2" id="KW-0472">Membrane</keyword>
<accession>A0ABU3PT64</accession>
<feature type="transmembrane region" description="Helical" evidence="2">
    <location>
        <begin position="60"/>
        <end position="79"/>
    </location>
</feature>
<reference evidence="3 4" key="1">
    <citation type="submission" date="2023-08" db="EMBL/GenBank/DDBJ databases">
        <title>Nocardioides seae sp. nov., a bacterium isolated from a soil.</title>
        <authorList>
            <person name="Wang X."/>
        </authorList>
    </citation>
    <scope>NUCLEOTIDE SEQUENCE [LARGE SCALE GENOMIC DNA]</scope>
    <source>
        <strain evidence="3 4">YZH12</strain>
    </source>
</reference>
<evidence type="ECO:0000313" key="3">
    <source>
        <dbReference type="EMBL" id="MDT9592420.1"/>
    </source>
</evidence>
<evidence type="ECO:0000256" key="2">
    <source>
        <dbReference type="SAM" id="Phobius"/>
    </source>
</evidence>
<proteinExistence type="predicted"/>
<evidence type="ECO:0000256" key="1">
    <source>
        <dbReference type="SAM" id="MobiDB-lite"/>
    </source>
</evidence>
<organism evidence="3 4">
    <name type="scientific">Nocardioides imazamoxiresistens</name>
    <dbReference type="NCBI Taxonomy" id="3231893"/>
    <lineage>
        <taxon>Bacteria</taxon>
        <taxon>Bacillati</taxon>
        <taxon>Actinomycetota</taxon>
        <taxon>Actinomycetes</taxon>
        <taxon>Propionibacteriales</taxon>
        <taxon>Nocardioidaceae</taxon>
        <taxon>Nocardioides</taxon>
    </lineage>
</organism>
<keyword evidence="2" id="KW-1133">Transmembrane helix</keyword>
<dbReference type="InterPro" id="IPR021449">
    <property type="entry name" value="DUF3099"/>
</dbReference>
<protein>
    <submittedName>
        <fullName evidence="3">DUF3099 domain-containing protein</fullName>
    </submittedName>
</protein>